<proteinExistence type="predicted"/>
<dbReference type="PANTHER" id="PTHR37422:SF17">
    <property type="entry name" value="O-ANTIGEN LIGASE"/>
    <property type="match status" value="1"/>
</dbReference>
<evidence type="ECO:0000256" key="2">
    <source>
        <dbReference type="ARBA" id="ARBA00022692"/>
    </source>
</evidence>
<dbReference type="InterPro" id="IPR051533">
    <property type="entry name" value="WaaL-like"/>
</dbReference>
<organism evidence="7 8">
    <name type="scientific">Aliivibrio logei</name>
    <name type="common">Vibrio logei</name>
    <dbReference type="NCBI Taxonomy" id="688"/>
    <lineage>
        <taxon>Bacteria</taxon>
        <taxon>Pseudomonadati</taxon>
        <taxon>Pseudomonadota</taxon>
        <taxon>Gammaproteobacteria</taxon>
        <taxon>Vibrionales</taxon>
        <taxon>Vibrionaceae</taxon>
        <taxon>Aliivibrio</taxon>
    </lineage>
</organism>
<evidence type="ECO:0000256" key="1">
    <source>
        <dbReference type="ARBA" id="ARBA00004141"/>
    </source>
</evidence>
<feature type="transmembrane region" description="Helical" evidence="5">
    <location>
        <begin position="315"/>
        <end position="335"/>
    </location>
</feature>
<evidence type="ECO:0000259" key="6">
    <source>
        <dbReference type="Pfam" id="PF04932"/>
    </source>
</evidence>
<dbReference type="Proteomes" id="UP000093523">
    <property type="component" value="Unassembled WGS sequence"/>
</dbReference>
<dbReference type="STRING" id="688.A6E04_01860"/>
<reference evidence="7 8" key="1">
    <citation type="submission" date="2016-06" db="EMBL/GenBank/DDBJ databases">
        <authorList>
            <person name="Kjaerup R.B."/>
            <person name="Dalgaard T.S."/>
            <person name="Juul-Madsen H.R."/>
        </authorList>
    </citation>
    <scope>NUCLEOTIDE SEQUENCE [LARGE SCALE GENOMIC DNA]</scope>
    <source>
        <strain evidence="7 8">1S159</strain>
    </source>
</reference>
<keyword evidence="3 5" id="KW-1133">Transmembrane helix</keyword>
<dbReference type="OrthoDB" id="6358855at2"/>
<accession>A0A1B9NVJ2</accession>
<keyword evidence="4 5" id="KW-0472">Membrane</keyword>
<gene>
    <name evidence="7" type="ORF">A6E04_01860</name>
</gene>
<evidence type="ECO:0000256" key="3">
    <source>
        <dbReference type="ARBA" id="ARBA00022989"/>
    </source>
</evidence>
<evidence type="ECO:0000313" key="7">
    <source>
        <dbReference type="EMBL" id="OCH18593.1"/>
    </source>
</evidence>
<feature type="domain" description="O-antigen ligase-related" evidence="6">
    <location>
        <begin position="175"/>
        <end position="326"/>
    </location>
</feature>
<feature type="transmembrane region" description="Helical" evidence="5">
    <location>
        <begin position="191"/>
        <end position="209"/>
    </location>
</feature>
<feature type="transmembrane region" description="Helical" evidence="5">
    <location>
        <begin position="167"/>
        <end position="185"/>
    </location>
</feature>
<dbReference type="GO" id="GO:0016020">
    <property type="term" value="C:membrane"/>
    <property type="evidence" value="ECO:0007669"/>
    <property type="project" value="UniProtKB-SubCell"/>
</dbReference>
<feature type="transmembrane region" description="Helical" evidence="5">
    <location>
        <begin position="109"/>
        <end position="130"/>
    </location>
</feature>
<feature type="transmembrane region" description="Helical" evidence="5">
    <location>
        <begin position="7"/>
        <end position="24"/>
    </location>
</feature>
<dbReference type="AlphaFoldDB" id="A0A1B9NVJ2"/>
<evidence type="ECO:0000256" key="5">
    <source>
        <dbReference type="SAM" id="Phobius"/>
    </source>
</evidence>
<protein>
    <recommendedName>
        <fullName evidence="6">O-antigen ligase-related domain-containing protein</fullName>
    </recommendedName>
</protein>
<feature type="transmembrane region" description="Helical" evidence="5">
    <location>
        <begin position="142"/>
        <end position="160"/>
    </location>
</feature>
<keyword evidence="2 5" id="KW-0812">Transmembrane</keyword>
<dbReference type="InterPro" id="IPR007016">
    <property type="entry name" value="O-antigen_ligase-rel_domated"/>
</dbReference>
<evidence type="ECO:0000313" key="8">
    <source>
        <dbReference type="Proteomes" id="UP000093523"/>
    </source>
</evidence>
<feature type="transmembrane region" description="Helical" evidence="5">
    <location>
        <begin position="365"/>
        <end position="381"/>
    </location>
</feature>
<feature type="transmembrane region" description="Helical" evidence="5">
    <location>
        <begin position="60"/>
        <end position="78"/>
    </location>
</feature>
<dbReference type="EMBL" id="MAJU01000024">
    <property type="protein sequence ID" value="OCH18593.1"/>
    <property type="molecule type" value="Genomic_DNA"/>
</dbReference>
<dbReference type="Pfam" id="PF04932">
    <property type="entry name" value="Wzy_C"/>
    <property type="match status" value="1"/>
</dbReference>
<name>A0A1B9NVJ2_ALILO</name>
<evidence type="ECO:0000256" key="4">
    <source>
        <dbReference type="ARBA" id="ARBA00023136"/>
    </source>
</evidence>
<feature type="transmembrane region" description="Helical" evidence="5">
    <location>
        <begin position="30"/>
        <end position="48"/>
    </location>
</feature>
<feature type="transmembrane region" description="Helical" evidence="5">
    <location>
        <begin position="84"/>
        <end position="102"/>
    </location>
</feature>
<dbReference type="PANTHER" id="PTHR37422">
    <property type="entry name" value="TEICHURONIC ACID BIOSYNTHESIS PROTEIN TUAE"/>
    <property type="match status" value="1"/>
</dbReference>
<comment type="subcellular location">
    <subcellularLocation>
        <location evidence="1">Membrane</location>
        <topology evidence="1">Multi-pass membrane protein</topology>
    </subcellularLocation>
</comment>
<comment type="caution">
    <text evidence="7">The sequence shown here is derived from an EMBL/GenBank/DDBJ whole genome shotgun (WGS) entry which is preliminary data.</text>
</comment>
<sequence>MRIYIHNFFVFISILWIMAGLWLLPDGLKLLSGISIVFLLFTLLTNKTTILLNRIKQNKIIILSLFFTLIVIITKELYGGIYGSFMRSCIIFSVLFICIYSQNTTKRSLYIPILLGILLNSSYLIYTTIIKDIYRPVEIMNPNLYAPLFGIFLILSFNFVDFKKPTLLSVVSLISSLLLTFSVVVMQSRGVLAASLFALLALSFNTILINKSKLKTIGILLSIVFISIYFNQEKIDILYKKSMTEYGRISNGDLNSSVGLRIQMLTVGMSMIKEAPLFGHGKDYKEIKTKTVEKKSLNKVINTFSTLHNVYIDSWAKLGILGFLMTILLTLLPYLLLKGSSYWVLGLSLSSFTFIISMVDTVLLGGSFLLAIITICLILKYQPLNKENLI</sequence>